<accession>A0A182WPH6</accession>
<name>A0A182WPH6_9DIPT</name>
<evidence type="ECO:0000313" key="2">
    <source>
        <dbReference type="Proteomes" id="UP000075920"/>
    </source>
</evidence>
<proteinExistence type="predicted"/>
<dbReference type="Proteomes" id="UP000075920">
    <property type="component" value="Unassembled WGS sequence"/>
</dbReference>
<sequence length="101" mass="11861">MWISYESFLFERTETFLTWPDRTQVKRKEPTGKDNFSATRFSIFVRCPDGFRSCSSVRTVQNREAYPLNSPSVSRVTYWIDKQNHSPLEVFLDGYLAVPDL</sequence>
<reference evidence="2" key="1">
    <citation type="submission" date="2013-03" db="EMBL/GenBank/DDBJ databases">
        <title>The Genome Sequence of Anopheles minimus MINIMUS1.</title>
        <authorList>
            <consortium name="The Broad Institute Genomics Platform"/>
            <person name="Neafsey D.E."/>
            <person name="Walton C."/>
            <person name="Walker B."/>
            <person name="Young S.K."/>
            <person name="Zeng Q."/>
            <person name="Gargeya S."/>
            <person name="Fitzgerald M."/>
            <person name="Haas B."/>
            <person name="Abouelleil A."/>
            <person name="Allen A.W."/>
            <person name="Alvarado L."/>
            <person name="Arachchi H.M."/>
            <person name="Berlin A.M."/>
            <person name="Chapman S.B."/>
            <person name="Gainer-Dewar J."/>
            <person name="Goldberg J."/>
            <person name="Griggs A."/>
            <person name="Gujja S."/>
            <person name="Hansen M."/>
            <person name="Howarth C."/>
            <person name="Imamovic A."/>
            <person name="Ireland A."/>
            <person name="Larimer J."/>
            <person name="McCowan C."/>
            <person name="Murphy C."/>
            <person name="Pearson M."/>
            <person name="Poon T.W."/>
            <person name="Priest M."/>
            <person name="Roberts A."/>
            <person name="Saif S."/>
            <person name="Shea T."/>
            <person name="Sisk P."/>
            <person name="Sykes S."/>
            <person name="Wortman J."/>
            <person name="Nusbaum C."/>
            <person name="Birren B."/>
        </authorList>
    </citation>
    <scope>NUCLEOTIDE SEQUENCE [LARGE SCALE GENOMIC DNA]</scope>
    <source>
        <strain evidence="2">MINIMUS1</strain>
    </source>
</reference>
<dbReference type="VEuPathDB" id="VectorBase:AMIN014576"/>
<evidence type="ECO:0000313" key="1">
    <source>
        <dbReference type="EnsemblMetazoa" id="AMIN014576-PA"/>
    </source>
</evidence>
<dbReference type="EnsemblMetazoa" id="AMIN014576-RA">
    <property type="protein sequence ID" value="AMIN014576-PA"/>
    <property type="gene ID" value="AMIN014576"/>
</dbReference>
<dbReference type="AlphaFoldDB" id="A0A182WPH6"/>
<keyword evidence="2" id="KW-1185">Reference proteome</keyword>
<organism evidence="1 2">
    <name type="scientific">Anopheles minimus</name>
    <dbReference type="NCBI Taxonomy" id="112268"/>
    <lineage>
        <taxon>Eukaryota</taxon>
        <taxon>Metazoa</taxon>
        <taxon>Ecdysozoa</taxon>
        <taxon>Arthropoda</taxon>
        <taxon>Hexapoda</taxon>
        <taxon>Insecta</taxon>
        <taxon>Pterygota</taxon>
        <taxon>Neoptera</taxon>
        <taxon>Endopterygota</taxon>
        <taxon>Diptera</taxon>
        <taxon>Nematocera</taxon>
        <taxon>Culicoidea</taxon>
        <taxon>Culicidae</taxon>
        <taxon>Anophelinae</taxon>
        <taxon>Anopheles</taxon>
    </lineage>
</organism>
<reference evidence="1" key="2">
    <citation type="submission" date="2020-05" db="UniProtKB">
        <authorList>
            <consortium name="EnsemblMetazoa"/>
        </authorList>
    </citation>
    <scope>IDENTIFICATION</scope>
    <source>
        <strain evidence="1">MINIMUS1</strain>
    </source>
</reference>
<protein>
    <submittedName>
        <fullName evidence="1">Uncharacterized protein</fullName>
    </submittedName>
</protein>